<feature type="compositionally biased region" description="Polar residues" evidence="16">
    <location>
        <begin position="1130"/>
        <end position="1144"/>
    </location>
</feature>
<evidence type="ECO:0000313" key="19">
    <source>
        <dbReference type="Proteomes" id="UP000799766"/>
    </source>
</evidence>
<keyword evidence="2" id="KW-0963">Cytoplasm</keyword>
<keyword evidence="9 15" id="KW-0175">Coiled coil</keyword>
<dbReference type="InterPro" id="IPR027417">
    <property type="entry name" value="P-loop_NTPase"/>
</dbReference>
<dbReference type="InterPro" id="IPR047149">
    <property type="entry name" value="KIF11-like"/>
</dbReference>
<evidence type="ECO:0000256" key="5">
    <source>
        <dbReference type="ARBA" id="ARBA00022701"/>
    </source>
</evidence>
<accession>A0A6A6NRY5</accession>
<evidence type="ECO:0000256" key="10">
    <source>
        <dbReference type="ARBA" id="ARBA00023175"/>
    </source>
</evidence>
<dbReference type="GO" id="GO:0008017">
    <property type="term" value="F:microtubule binding"/>
    <property type="evidence" value="ECO:0007669"/>
    <property type="project" value="InterPro"/>
</dbReference>
<keyword evidence="11" id="KW-0206">Cytoskeleton</keyword>
<dbReference type="PROSITE" id="PS50067">
    <property type="entry name" value="KINESIN_MOTOR_2"/>
    <property type="match status" value="1"/>
</dbReference>
<evidence type="ECO:0000256" key="13">
    <source>
        <dbReference type="ARBA" id="ARBA00034704"/>
    </source>
</evidence>
<evidence type="ECO:0000256" key="8">
    <source>
        <dbReference type="ARBA" id="ARBA00022840"/>
    </source>
</evidence>
<dbReference type="FunFam" id="3.40.850.10:FF:000051">
    <property type="entry name" value="Kinesin-like protein bimC"/>
    <property type="match status" value="1"/>
</dbReference>
<dbReference type="Pfam" id="PF00225">
    <property type="entry name" value="Kinesin"/>
    <property type="match status" value="1"/>
</dbReference>
<evidence type="ECO:0000256" key="6">
    <source>
        <dbReference type="ARBA" id="ARBA00022741"/>
    </source>
</evidence>
<evidence type="ECO:0000256" key="12">
    <source>
        <dbReference type="ARBA" id="ARBA00023306"/>
    </source>
</evidence>
<dbReference type="PANTHER" id="PTHR47970:SF12">
    <property type="entry name" value="KINESIN FAMILY MEMBER 11"/>
    <property type="match status" value="1"/>
</dbReference>
<dbReference type="GO" id="GO:0008574">
    <property type="term" value="F:plus-end-directed microtubule motor activity"/>
    <property type="evidence" value="ECO:0007669"/>
    <property type="project" value="TreeGrafter"/>
</dbReference>
<dbReference type="GO" id="GO:0072686">
    <property type="term" value="C:mitotic spindle"/>
    <property type="evidence" value="ECO:0007669"/>
    <property type="project" value="TreeGrafter"/>
</dbReference>
<dbReference type="InterPro" id="IPR036961">
    <property type="entry name" value="Kinesin_motor_dom_sf"/>
</dbReference>
<gene>
    <name evidence="18" type="ORF">BDY21DRAFT_291553</name>
</gene>
<evidence type="ECO:0000256" key="7">
    <source>
        <dbReference type="ARBA" id="ARBA00022776"/>
    </source>
</evidence>
<keyword evidence="12" id="KW-0131">Cell cycle</keyword>
<dbReference type="Pfam" id="PF13931">
    <property type="entry name" value="Microtub_bind"/>
    <property type="match status" value="1"/>
</dbReference>
<dbReference type="SMART" id="SM00129">
    <property type="entry name" value="KISc"/>
    <property type="match status" value="1"/>
</dbReference>
<evidence type="ECO:0000256" key="14">
    <source>
        <dbReference type="PROSITE-ProRule" id="PRU00283"/>
    </source>
</evidence>
<feature type="compositionally biased region" description="Low complexity" evidence="16">
    <location>
        <begin position="1059"/>
        <end position="1078"/>
    </location>
</feature>
<dbReference type="InterPro" id="IPR047241">
    <property type="entry name" value="KIF11-like_kin_motor_dom"/>
</dbReference>
<dbReference type="GO" id="GO:0005634">
    <property type="term" value="C:nucleus"/>
    <property type="evidence" value="ECO:0007669"/>
    <property type="project" value="TreeGrafter"/>
</dbReference>
<dbReference type="AlphaFoldDB" id="A0A6A6NRY5"/>
<evidence type="ECO:0000256" key="11">
    <source>
        <dbReference type="ARBA" id="ARBA00023212"/>
    </source>
</evidence>
<keyword evidence="3" id="KW-0597">Phosphoprotein</keyword>
<dbReference type="GO" id="GO:0007018">
    <property type="term" value="P:microtubule-based movement"/>
    <property type="evidence" value="ECO:0007669"/>
    <property type="project" value="InterPro"/>
</dbReference>
<evidence type="ECO:0000256" key="2">
    <source>
        <dbReference type="ARBA" id="ARBA00022490"/>
    </source>
</evidence>
<evidence type="ECO:0000256" key="15">
    <source>
        <dbReference type="SAM" id="Coils"/>
    </source>
</evidence>
<evidence type="ECO:0000256" key="3">
    <source>
        <dbReference type="ARBA" id="ARBA00022553"/>
    </source>
</evidence>
<dbReference type="PANTHER" id="PTHR47970">
    <property type="entry name" value="KINESIN-LIKE PROTEIN KIF11"/>
    <property type="match status" value="1"/>
</dbReference>
<comment type="subcellular location">
    <subcellularLocation>
        <location evidence="1">Cytoplasm</location>
        <location evidence="1">Cytoskeleton</location>
    </subcellularLocation>
</comment>
<dbReference type="PRINTS" id="PR00380">
    <property type="entry name" value="KINESINHEAVY"/>
</dbReference>
<protein>
    <submittedName>
        <fullName evidence="18">P-loop containing nucleoside triphosphate hydrolase protein</fullName>
    </submittedName>
</protein>
<keyword evidence="8 14" id="KW-0067">ATP-binding</keyword>
<dbReference type="Proteomes" id="UP000799766">
    <property type="component" value="Unassembled WGS sequence"/>
</dbReference>
<dbReference type="InterPro" id="IPR001752">
    <property type="entry name" value="Kinesin_motor_dom"/>
</dbReference>
<feature type="compositionally biased region" description="Basic and acidic residues" evidence="16">
    <location>
        <begin position="47"/>
        <end position="57"/>
    </location>
</feature>
<feature type="coiled-coil region" evidence="15">
    <location>
        <begin position="458"/>
        <end position="534"/>
    </location>
</feature>
<dbReference type="InterPro" id="IPR019821">
    <property type="entry name" value="Kinesin_motor_CS"/>
</dbReference>
<dbReference type="PROSITE" id="PS00411">
    <property type="entry name" value="KINESIN_MOTOR_1"/>
    <property type="match status" value="1"/>
</dbReference>
<evidence type="ECO:0000256" key="1">
    <source>
        <dbReference type="ARBA" id="ARBA00004245"/>
    </source>
</evidence>
<feature type="coiled-coil region" evidence="15">
    <location>
        <begin position="718"/>
        <end position="752"/>
    </location>
</feature>
<keyword evidence="4" id="KW-0132">Cell division</keyword>
<dbReference type="GO" id="GO:0016787">
    <property type="term" value="F:hydrolase activity"/>
    <property type="evidence" value="ECO:0007669"/>
    <property type="project" value="UniProtKB-KW"/>
</dbReference>
<keyword evidence="19" id="KW-1185">Reference proteome</keyword>
<dbReference type="GO" id="GO:0000073">
    <property type="term" value="P:initial mitotic spindle pole body separation"/>
    <property type="evidence" value="ECO:0007669"/>
    <property type="project" value="TreeGrafter"/>
</dbReference>
<dbReference type="CDD" id="cd01364">
    <property type="entry name" value="KISc_BimC_Eg5"/>
    <property type="match status" value="1"/>
</dbReference>
<feature type="coiled-coil region" evidence="15">
    <location>
        <begin position="621"/>
        <end position="676"/>
    </location>
</feature>
<feature type="compositionally biased region" description="Pro residues" evidence="16">
    <location>
        <begin position="1079"/>
        <end position="1090"/>
    </location>
</feature>
<organism evidence="18 19">
    <name type="scientific">Lineolata rhizophorae</name>
    <dbReference type="NCBI Taxonomy" id="578093"/>
    <lineage>
        <taxon>Eukaryota</taxon>
        <taxon>Fungi</taxon>
        <taxon>Dikarya</taxon>
        <taxon>Ascomycota</taxon>
        <taxon>Pezizomycotina</taxon>
        <taxon>Dothideomycetes</taxon>
        <taxon>Dothideomycetes incertae sedis</taxon>
        <taxon>Lineolatales</taxon>
        <taxon>Lineolataceae</taxon>
        <taxon>Lineolata</taxon>
    </lineage>
</organism>
<proteinExistence type="inferred from homology"/>
<comment type="similarity">
    <text evidence="13">Belongs to the TRAFAC class myosin-kinesin ATPase superfamily. Kinesin family. KIN-5/BimC subfamily.</text>
</comment>
<feature type="region of interest" description="Disordered" evidence="16">
    <location>
        <begin position="1112"/>
        <end position="1206"/>
    </location>
</feature>
<feature type="region of interest" description="Disordered" evidence="16">
    <location>
        <begin position="1052"/>
        <end position="1095"/>
    </location>
</feature>
<keyword evidence="10 14" id="KW-0505">Motor protein</keyword>
<feature type="coiled-coil region" evidence="15">
    <location>
        <begin position="407"/>
        <end position="434"/>
    </location>
</feature>
<feature type="binding site" evidence="14">
    <location>
        <begin position="148"/>
        <end position="155"/>
    </location>
    <ligand>
        <name>ATP</name>
        <dbReference type="ChEBI" id="CHEBI:30616"/>
    </ligand>
</feature>
<keyword evidence="5" id="KW-0493">Microtubule</keyword>
<feature type="region of interest" description="Disordered" evidence="16">
    <location>
        <begin position="1"/>
        <end position="57"/>
    </location>
</feature>
<dbReference type="Gene3D" id="3.40.850.10">
    <property type="entry name" value="Kinesin motor domain"/>
    <property type="match status" value="1"/>
</dbReference>
<dbReference type="OrthoDB" id="3176171at2759"/>
<evidence type="ECO:0000256" key="9">
    <source>
        <dbReference type="ARBA" id="ARBA00023054"/>
    </source>
</evidence>
<keyword evidence="7" id="KW-0498">Mitosis</keyword>
<dbReference type="SUPFAM" id="SSF52540">
    <property type="entry name" value="P-loop containing nucleoside triphosphate hydrolases"/>
    <property type="match status" value="1"/>
</dbReference>
<feature type="compositionally biased region" description="Low complexity" evidence="16">
    <location>
        <begin position="22"/>
        <end position="33"/>
    </location>
</feature>
<dbReference type="GO" id="GO:0005524">
    <property type="term" value="F:ATP binding"/>
    <property type="evidence" value="ECO:0007669"/>
    <property type="project" value="UniProtKB-UniRule"/>
</dbReference>
<name>A0A6A6NRY5_9PEZI</name>
<evidence type="ECO:0000313" key="18">
    <source>
        <dbReference type="EMBL" id="KAF2454328.1"/>
    </source>
</evidence>
<reference evidence="18" key="1">
    <citation type="journal article" date="2020" name="Stud. Mycol.">
        <title>101 Dothideomycetes genomes: a test case for predicting lifestyles and emergence of pathogens.</title>
        <authorList>
            <person name="Haridas S."/>
            <person name="Albert R."/>
            <person name="Binder M."/>
            <person name="Bloem J."/>
            <person name="Labutti K."/>
            <person name="Salamov A."/>
            <person name="Andreopoulos B."/>
            <person name="Baker S."/>
            <person name="Barry K."/>
            <person name="Bills G."/>
            <person name="Bluhm B."/>
            <person name="Cannon C."/>
            <person name="Castanera R."/>
            <person name="Culley D."/>
            <person name="Daum C."/>
            <person name="Ezra D."/>
            <person name="Gonzalez J."/>
            <person name="Henrissat B."/>
            <person name="Kuo A."/>
            <person name="Liang C."/>
            <person name="Lipzen A."/>
            <person name="Lutzoni F."/>
            <person name="Magnuson J."/>
            <person name="Mondo S."/>
            <person name="Nolan M."/>
            <person name="Ohm R."/>
            <person name="Pangilinan J."/>
            <person name="Park H.-J."/>
            <person name="Ramirez L."/>
            <person name="Alfaro M."/>
            <person name="Sun H."/>
            <person name="Tritt A."/>
            <person name="Yoshinaga Y."/>
            <person name="Zwiers L.-H."/>
            <person name="Turgeon B."/>
            <person name="Goodwin S."/>
            <person name="Spatafora J."/>
            <person name="Crous P."/>
            <person name="Grigoriev I."/>
        </authorList>
    </citation>
    <scope>NUCLEOTIDE SEQUENCE</scope>
    <source>
        <strain evidence="18">ATCC 16933</strain>
    </source>
</reference>
<sequence>MRPPSVRPASRSQTPGFYNGRSSPAESVVSAASRMRSPASQSGAGLKRKERDFEHDASEETNINVVVRCRGRSDREVRENSGVVVSTDGIKGRTVDLAMGPSALSNKTYHFDKVFSPAADQTMIFDEVVTPILDEVLSGFNCTIFAYGQTGTGKTYTMSGDITDTPPTSDSAGIIPRVLHSLFSKLDGDDFESSVKCSFIELYNEELRDLLSPDDNVKLKIFEDNNRKGHGSTLVQGMEESHIKTASRGIQLLREGSHKRQVAATKCNDLSSRSHTVFTVTVYMKRPSETGEDFVSAGKLNLVDLAGSENIQRSGAENKRAAEAGLINKSLLTLGRVINALVDRSSHIPYRESKLTRLLQDSLGGRTKTCIIATLSPAKSNLEETISTLDYAFRAKNIRNKPQVNQMVSKKTLLKEFTAEIEKLKSELIATRQRNGVYLTQESYEELTTESESRRILCDEQRDKIETMEINLRNKVQELFSLTTNFSSLKKDNEATKVLLDDTKGILEKTEAVLEQTRQNLKEETAMRKAHEKTEENLANIGVDLISTLGQTTSDLSGLHSKLRRRSDLHSKVRSHWTSSQSRVIDTTRLVDDRIAQLRDQQDSLIGGLSTRMDAFVKDEIQKLEASQIFLQDKLQSFEESEKEVNDQTAKAKNDMNEVLEEINTLREDVKEKLGAGLNDLSAAAQRISAGVIAEIDKFQGQLHHSYASLGRDFKATFDDLIKQINDQQRGADELRKQMVAANSQLLESNQSSRRRIDEVVEEQKRKSAEERETLLAQISALVKSTADSQEKRMSESLKTVSNEFESAEDTHIKANAAYNEGMDSWMGKNGEMMSTVMKSRDNIKSKIKGDFAASNEHTESLRSTTSSVHDSTTRAVSAQMAHMDTQLHSLSDIAARLRIQNDSHHNAHTTSLRTLGTSVQSSYTSIADHLATSLERVDTLATDMGARTTDLSSALLAALAPDADIRGPLAQLGRSFEGDSLEEYSPTGETPQRVQYAFPTTLPRTEGHDSLLARLRGHSFPEEGARPMTSSSARSPTKGLVFADVMREGEDSFPMCPASSGNNNANGSSNSSAQPTPSLLPPPPPPQPPSSGLRELDVNTLAWSTVVAPESGTAPDCVLPSTDAPPPSKRQNTNSSATKTTTVPLDKGAAADDAAVESKLPTKKKGARKTYGAAHTLVAEGRENMPNFSASVGPTTRRLRSHNSS</sequence>
<evidence type="ECO:0000256" key="16">
    <source>
        <dbReference type="SAM" id="MobiDB-lite"/>
    </source>
</evidence>
<evidence type="ECO:0000256" key="4">
    <source>
        <dbReference type="ARBA" id="ARBA00022618"/>
    </source>
</evidence>
<dbReference type="InterPro" id="IPR025901">
    <property type="entry name" value="Kinesin-assoc_MT-bd_dom"/>
</dbReference>
<keyword evidence="6 14" id="KW-0547">Nucleotide-binding</keyword>
<feature type="domain" description="Kinesin motor" evidence="17">
    <location>
        <begin position="62"/>
        <end position="398"/>
    </location>
</feature>
<evidence type="ECO:0000259" key="17">
    <source>
        <dbReference type="PROSITE" id="PS50067"/>
    </source>
</evidence>
<dbReference type="GO" id="GO:0051301">
    <property type="term" value="P:cell division"/>
    <property type="evidence" value="ECO:0007669"/>
    <property type="project" value="UniProtKB-KW"/>
</dbReference>
<keyword evidence="18" id="KW-0378">Hydrolase</keyword>
<dbReference type="GO" id="GO:0005876">
    <property type="term" value="C:spindle microtubule"/>
    <property type="evidence" value="ECO:0007669"/>
    <property type="project" value="TreeGrafter"/>
</dbReference>
<dbReference type="EMBL" id="MU001692">
    <property type="protein sequence ID" value="KAF2454328.1"/>
    <property type="molecule type" value="Genomic_DNA"/>
</dbReference>